<dbReference type="PROSITE" id="PS50262">
    <property type="entry name" value="G_PROTEIN_RECEP_F1_2"/>
    <property type="match status" value="1"/>
</dbReference>
<dbReference type="PANTHER" id="PTHR46641">
    <property type="entry name" value="FMRFAMIDE RECEPTOR-RELATED"/>
    <property type="match status" value="1"/>
</dbReference>
<keyword evidence="9" id="KW-1185">Reference proteome</keyword>
<dbReference type="InterPro" id="IPR000276">
    <property type="entry name" value="GPCR_Rhodpsn"/>
</dbReference>
<feature type="transmembrane region" description="Helical" evidence="6">
    <location>
        <begin position="72"/>
        <end position="93"/>
    </location>
</feature>
<evidence type="ECO:0000256" key="4">
    <source>
        <dbReference type="ARBA" id="ARBA00022989"/>
    </source>
</evidence>
<dbReference type="InterPro" id="IPR017452">
    <property type="entry name" value="GPCR_Rhodpsn_7TM"/>
</dbReference>
<feature type="transmembrane region" description="Helical" evidence="6">
    <location>
        <begin position="105"/>
        <end position="123"/>
    </location>
</feature>
<name>A0AAW0XD57_CHEQU</name>
<keyword evidence="3 6" id="KW-0812">Transmembrane</keyword>
<organism evidence="8 9">
    <name type="scientific">Cherax quadricarinatus</name>
    <name type="common">Australian red claw crayfish</name>
    <dbReference type="NCBI Taxonomy" id="27406"/>
    <lineage>
        <taxon>Eukaryota</taxon>
        <taxon>Metazoa</taxon>
        <taxon>Ecdysozoa</taxon>
        <taxon>Arthropoda</taxon>
        <taxon>Crustacea</taxon>
        <taxon>Multicrustacea</taxon>
        <taxon>Malacostraca</taxon>
        <taxon>Eumalacostraca</taxon>
        <taxon>Eucarida</taxon>
        <taxon>Decapoda</taxon>
        <taxon>Pleocyemata</taxon>
        <taxon>Astacidea</taxon>
        <taxon>Parastacoidea</taxon>
        <taxon>Parastacidae</taxon>
        <taxon>Cherax</taxon>
    </lineage>
</organism>
<comment type="caution">
    <text evidence="8">The sequence shown here is derived from an EMBL/GenBank/DDBJ whole genome shotgun (WGS) entry which is preliminary data.</text>
</comment>
<evidence type="ECO:0000259" key="7">
    <source>
        <dbReference type="PROSITE" id="PS50262"/>
    </source>
</evidence>
<dbReference type="GO" id="GO:0016020">
    <property type="term" value="C:membrane"/>
    <property type="evidence" value="ECO:0007669"/>
    <property type="project" value="UniProtKB-SubCell"/>
</dbReference>
<gene>
    <name evidence="8" type="ORF">OTU49_004438</name>
</gene>
<keyword evidence="5 6" id="KW-0472">Membrane</keyword>
<evidence type="ECO:0000313" key="9">
    <source>
        <dbReference type="Proteomes" id="UP001445076"/>
    </source>
</evidence>
<feature type="transmembrane region" description="Helical" evidence="6">
    <location>
        <begin position="143"/>
        <end position="162"/>
    </location>
</feature>
<evidence type="ECO:0000256" key="5">
    <source>
        <dbReference type="ARBA" id="ARBA00023136"/>
    </source>
</evidence>
<evidence type="ECO:0000313" key="8">
    <source>
        <dbReference type="EMBL" id="KAK8737318.1"/>
    </source>
</evidence>
<dbReference type="GO" id="GO:0004930">
    <property type="term" value="F:G protein-coupled receptor activity"/>
    <property type="evidence" value="ECO:0007669"/>
    <property type="project" value="InterPro"/>
</dbReference>
<dbReference type="PANTHER" id="PTHR46641:SF25">
    <property type="entry name" value="CNMAMIDE RECEPTOR-RELATED"/>
    <property type="match status" value="1"/>
</dbReference>
<feature type="non-terminal residue" evidence="8">
    <location>
        <position position="166"/>
    </location>
</feature>
<feature type="domain" description="G-protein coupled receptors family 1 profile" evidence="7">
    <location>
        <begin position="84"/>
        <end position="166"/>
    </location>
</feature>
<dbReference type="Proteomes" id="UP001445076">
    <property type="component" value="Unassembled WGS sequence"/>
</dbReference>
<evidence type="ECO:0000256" key="3">
    <source>
        <dbReference type="ARBA" id="ARBA00022692"/>
    </source>
</evidence>
<evidence type="ECO:0000256" key="2">
    <source>
        <dbReference type="ARBA" id="ARBA00010663"/>
    </source>
</evidence>
<comment type="subcellular location">
    <subcellularLocation>
        <location evidence="1">Membrane</location>
    </subcellularLocation>
</comment>
<evidence type="ECO:0000256" key="1">
    <source>
        <dbReference type="ARBA" id="ARBA00004370"/>
    </source>
</evidence>
<dbReference type="InterPro" id="IPR052954">
    <property type="entry name" value="GPCR-Ligand_Int"/>
</dbReference>
<reference evidence="8 9" key="1">
    <citation type="journal article" date="2024" name="BMC Genomics">
        <title>Genome assembly of redclaw crayfish (Cherax quadricarinatus) provides insights into its immune adaptation and hypoxia tolerance.</title>
        <authorList>
            <person name="Liu Z."/>
            <person name="Zheng J."/>
            <person name="Li H."/>
            <person name="Fang K."/>
            <person name="Wang S."/>
            <person name="He J."/>
            <person name="Zhou D."/>
            <person name="Weng S."/>
            <person name="Chi M."/>
            <person name="Gu Z."/>
            <person name="He J."/>
            <person name="Li F."/>
            <person name="Wang M."/>
        </authorList>
    </citation>
    <scope>NUCLEOTIDE SEQUENCE [LARGE SCALE GENOMIC DNA]</scope>
    <source>
        <strain evidence="8">ZL_2023a</strain>
    </source>
</reference>
<accession>A0AAW0XD57</accession>
<dbReference type="PRINTS" id="PR00237">
    <property type="entry name" value="GPCRRHODOPSN"/>
</dbReference>
<dbReference type="AlphaFoldDB" id="A0AAW0XD57"/>
<evidence type="ECO:0000256" key="6">
    <source>
        <dbReference type="SAM" id="Phobius"/>
    </source>
</evidence>
<dbReference type="EMBL" id="JARKIK010000042">
    <property type="protein sequence ID" value="KAK8737318.1"/>
    <property type="molecule type" value="Genomic_DNA"/>
</dbReference>
<dbReference type="Gene3D" id="1.20.1070.10">
    <property type="entry name" value="Rhodopsin 7-helix transmembrane proteins"/>
    <property type="match status" value="1"/>
</dbReference>
<dbReference type="SUPFAM" id="SSF81321">
    <property type="entry name" value="Family A G protein-coupled receptor-like"/>
    <property type="match status" value="1"/>
</dbReference>
<protein>
    <recommendedName>
        <fullName evidence="7">G-protein coupled receptors family 1 profile domain-containing protein</fullName>
    </recommendedName>
</protein>
<sequence>MNATQGPSKAPSAITKNLCRFQNVSGSIVLISCTEGTPPHNEPVYDTYIDYDYESYNFTDEQWGIVRQLNTYYVPLLIVVGFVGNLLSCVVFLNTRLRMRSSSYYLAALAIADVTYLFILFLVWLDLLGFNTFNVNVMCQLEIYLGSVSSSLSVWLTVAFTVERFI</sequence>
<comment type="similarity">
    <text evidence="2">Belongs to the G-protein coupled receptor 1 family.</text>
</comment>
<dbReference type="Pfam" id="PF00001">
    <property type="entry name" value="7tm_1"/>
    <property type="match status" value="1"/>
</dbReference>
<keyword evidence="4 6" id="KW-1133">Transmembrane helix</keyword>
<proteinExistence type="inferred from homology"/>